<feature type="domain" description="2Fe-2S ferredoxin-type" evidence="7">
    <location>
        <begin position="233"/>
        <end position="321"/>
    </location>
</feature>
<organism evidence="9 10">
    <name type="scientific">Thalassospira profundimaris</name>
    <dbReference type="NCBI Taxonomy" id="502049"/>
    <lineage>
        <taxon>Bacteria</taxon>
        <taxon>Pseudomonadati</taxon>
        <taxon>Pseudomonadota</taxon>
        <taxon>Alphaproteobacteria</taxon>
        <taxon>Rhodospirillales</taxon>
        <taxon>Thalassospiraceae</taxon>
        <taxon>Thalassospira</taxon>
    </lineage>
</organism>
<dbReference type="InterPro" id="IPR050415">
    <property type="entry name" value="MRET"/>
</dbReference>
<dbReference type="Gene3D" id="2.40.30.10">
    <property type="entry name" value="Translation factors"/>
    <property type="match status" value="1"/>
</dbReference>
<protein>
    <recommendedName>
        <fullName evidence="11">Ferredoxin</fullName>
    </recommendedName>
</protein>
<keyword evidence="1" id="KW-0285">Flavoprotein</keyword>
<dbReference type="PROSITE" id="PS00197">
    <property type="entry name" value="2FE2S_FER_1"/>
    <property type="match status" value="1"/>
</dbReference>
<feature type="domain" description="FAD-binding FR-type" evidence="8">
    <location>
        <begin position="1"/>
        <end position="104"/>
    </location>
</feature>
<sequence length="321" mass="34568">MPEVTVQQVHDLTDRIRGFDLVATDGTSLPPAEPGAHIKLTVTDKSGQPVKRSYSIINPGQPDLYRIAVLREQGGEGGSMYMHQKVKTGDVIEIALPQNDFPLVGSAAKTILIAGGIGITPILAMATALQQAGKDFVLHYASRNHTDMALMTEALDAANGRCALYFDGGDAKRSMPLATILGTAEAGKHVYVCGPGGLIDAVLDTSRRNRWASENVHYERFTTPAAQLDDTSFEVHLAQSGQTFEVPVGKSVLDVLIDEGIDPLYDCKKGNCGICTSVVLEHDGDLSHRDAYLSDSQKAQNDQMCICVSRMQSNGRLTLDL</sequence>
<comment type="caution">
    <text evidence="9">The sequence shown here is derived from an EMBL/GenBank/DDBJ whole genome shotgun (WGS) entry which is preliminary data.</text>
</comment>
<reference evidence="9 10" key="1">
    <citation type="submission" date="2014-07" db="EMBL/GenBank/DDBJ databases">
        <title>Draft genome sequence of Thalassospira profundimaris R8-17.</title>
        <authorList>
            <person name="Lai Q."/>
            <person name="Shao Z."/>
        </authorList>
    </citation>
    <scope>NUCLEOTIDE SEQUENCE [LARGE SCALE GENOMIC DNA]</scope>
    <source>
        <strain evidence="9 10">R8-17</strain>
    </source>
</reference>
<dbReference type="GO" id="GO:0046872">
    <property type="term" value="F:metal ion binding"/>
    <property type="evidence" value="ECO:0007669"/>
    <property type="project" value="UniProtKB-KW"/>
</dbReference>
<dbReference type="InterPro" id="IPR036010">
    <property type="entry name" value="2Fe-2S_ferredoxin-like_sf"/>
</dbReference>
<evidence type="ECO:0000256" key="6">
    <source>
        <dbReference type="ARBA" id="ARBA00023014"/>
    </source>
</evidence>
<evidence type="ECO:0000256" key="2">
    <source>
        <dbReference type="ARBA" id="ARBA00022714"/>
    </source>
</evidence>
<dbReference type="PROSITE" id="PS51085">
    <property type="entry name" value="2FE2S_FER_2"/>
    <property type="match status" value="1"/>
</dbReference>
<dbReference type="InterPro" id="IPR006058">
    <property type="entry name" value="2Fe2S_fd_BS"/>
</dbReference>
<dbReference type="InterPro" id="IPR012675">
    <property type="entry name" value="Beta-grasp_dom_sf"/>
</dbReference>
<dbReference type="PANTHER" id="PTHR47354:SF1">
    <property type="entry name" value="CARNITINE MONOOXYGENASE REDUCTASE SUBUNIT"/>
    <property type="match status" value="1"/>
</dbReference>
<keyword evidence="5" id="KW-0408">Iron</keyword>
<dbReference type="PANTHER" id="PTHR47354">
    <property type="entry name" value="NADH OXIDOREDUCTASE HCR"/>
    <property type="match status" value="1"/>
</dbReference>
<dbReference type="Pfam" id="PF00175">
    <property type="entry name" value="NAD_binding_1"/>
    <property type="match status" value="1"/>
</dbReference>
<dbReference type="PRINTS" id="PR00409">
    <property type="entry name" value="PHDIOXRDTASE"/>
</dbReference>
<dbReference type="CDD" id="cd00207">
    <property type="entry name" value="fer2"/>
    <property type="match status" value="1"/>
</dbReference>
<dbReference type="EMBL" id="JPWB01000001">
    <property type="protein sequence ID" value="RCK25533.1"/>
    <property type="molecule type" value="Genomic_DNA"/>
</dbReference>
<name>A0A367VK19_9PROT</name>
<dbReference type="Gene3D" id="3.10.20.30">
    <property type="match status" value="1"/>
</dbReference>
<keyword evidence="3" id="KW-0479">Metal-binding</keyword>
<keyword evidence="2" id="KW-0001">2Fe-2S</keyword>
<dbReference type="SUPFAM" id="SSF52343">
    <property type="entry name" value="Ferredoxin reductase-like, C-terminal NADP-linked domain"/>
    <property type="match status" value="1"/>
</dbReference>
<accession>A0A367VK19</accession>
<dbReference type="InterPro" id="IPR001433">
    <property type="entry name" value="OxRdtase_FAD/NAD-bd"/>
</dbReference>
<dbReference type="AlphaFoldDB" id="A0A367VK19"/>
<evidence type="ECO:0000256" key="4">
    <source>
        <dbReference type="ARBA" id="ARBA00023002"/>
    </source>
</evidence>
<dbReference type="InterPro" id="IPR017927">
    <property type="entry name" value="FAD-bd_FR_type"/>
</dbReference>
<evidence type="ECO:0000256" key="3">
    <source>
        <dbReference type="ARBA" id="ARBA00022723"/>
    </source>
</evidence>
<evidence type="ECO:0000259" key="7">
    <source>
        <dbReference type="PROSITE" id="PS51085"/>
    </source>
</evidence>
<dbReference type="Proteomes" id="UP000253061">
    <property type="component" value="Unassembled WGS sequence"/>
</dbReference>
<gene>
    <name evidence="9" type="ORF">TH6_02660</name>
</gene>
<evidence type="ECO:0000256" key="5">
    <source>
        <dbReference type="ARBA" id="ARBA00023004"/>
    </source>
</evidence>
<dbReference type="GO" id="GO:0016491">
    <property type="term" value="F:oxidoreductase activity"/>
    <property type="evidence" value="ECO:0007669"/>
    <property type="project" value="UniProtKB-KW"/>
</dbReference>
<dbReference type="Gene3D" id="3.40.50.80">
    <property type="entry name" value="Nucleotide-binding domain of ferredoxin-NADP reductase (FNR) module"/>
    <property type="match status" value="1"/>
</dbReference>
<evidence type="ECO:0000313" key="9">
    <source>
        <dbReference type="EMBL" id="RCK25533.1"/>
    </source>
</evidence>
<dbReference type="RefSeq" id="WP_062956393.1">
    <property type="nucleotide sequence ID" value="NZ_JPWB01000001.1"/>
</dbReference>
<evidence type="ECO:0000313" key="10">
    <source>
        <dbReference type="Proteomes" id="UP000253061"/>
    </source>
</evidence>
<dbReference type="Pfam" id="PF00111">
    <property type="entry name" value="Fer2"/>
    <property type="match status" value="1"/>
</dbReference>
<dbReference type="InterPro" id="IPR017938">
    <property type="entry name" value="Riboflavin_synthase-like_b-brl"/>
</dbReference>
<dbReference type="PROSITE" id="PS51384">
    <property type="entry name" value="FAD_FR"/>
    <property type="match status" value="1"/>
</dbReference>
<dbReference type="GO" id="GO:0051537">
    <property type="term" value="F:2 iron, 2 sulfur cluster binding"/>
    <property type="evidence" value="ECO:0007669"/>
    <property type="project" value="UniProtKB-KW"/>
</dbReference>
<dbReference type="InterPro" id="IPR001041">
    <property type="entry name" value="2Fe-2S_ferredoxin-type"/>
</dbReference>
<dbReference type="SUPFAM" id="SSF63380">
    <property type="entry name" value="Riboflavin synthase domain-like"/>
    <property type="match status" value="1"/>
</dbReference>
<keyword evidence="6" id="KW-0411">Iron-sulfur</keyword>
<evidence type="ECO:0000256" key="1">
    <source>
        <dbReference type="ARBA" id="ARBA00022630"/>
    </source>
</evidence>
<dbReference type="SUPFAM" id="SSF54292">
    <property type="entry name" value="2Fe-2S ferredoxin-like"/>
    <property type="match status" value="1"/>
</dbReference>
<dbReference type="CDD" id="cd06185">
    <property type="entry name" value="PDR_like"/>
    <property type="match status" value="1"/>
</dbReference>
<evidence type="ECO:0008006" key="11">
    <source>
        <dbReference type="Google" id="ProtNLM"/>
    </source>
</evidence>
<evidence type="ECO:0000259" key="8">
    <source>
        <dbReference type="PROSITE" id="PS51384"/>
    </source>
</evidence>
<keyword evidence="4" id="KW-0560">Oxidoreductase</keyword>
<proteinExistence type="predicted"/>
<dbReference type="InterPro" id="IPR039261">
    <property type="entry name" value="FNR_nucleotide-bd"/>
</dbReference>